<name>A0A5C8NEL9_9ACTN</name>
<evidence type="ECO:0000259" key="2">
    <source>
        <dbReference type="PROSITE" id="PS50125"/>
    </source>
</evidence>
<dbReference type="EMBL" id="VDUX01000008">
    <property type="protein sequence ID" value="TXL57323.1"/>
    <property type="molecule type" value="Genomic_DNA"/>
</dbReference>
<dbReference type="InterPro" id="IPR001054">
    <property type="entry name" value="A/G_cyclase"/>
</dbReference>
<dbReference type="PANTHER" id="PTHR43081:SF1">
    <property type="entry name" value="ADENYLATE CYCLASE, TERMINAL-DIFFERENTIATION SPECIFIC"/>
    <property type="match status" value="1"/>
</dbReference>
<dbReference type="Pfam" id="PF00211">
    <property type="entry name" value="Guanylate_cyc"/>
    <property type="match status" value="1"/>
</dbReference>
<dbReference type="SUPFAM" id="SSF55073">
    <property type="entry name" value="Nucleotide cyclase"/>
    <property type="match status" value="1"/>
</dbReference>
<dbReference type="Proteomes" id="UP000321571">
    <property type="component" value="Unassembled WGS sequence"/>
</dbReference>
<dbReference type="GO" id="GO:0035556">
    <property type="term" value="P:intracellular signal transduction"/>
    <property type="evidence" value="ECO:0007669"/>
    <property type="project" value="InterPro"/>
</dbReference>
<comment type="caution">
    <text evidence="3">The sequence shown here is derived from an EMBL/GenBank/DDBJ whole genome shotgun (WGS) entry which is preliminary data.</text>
</comment>
<reference evidence="3 4" key="1">
    <citation type="submission" date="2019-06" db="EMBL/GenBank/DDBJ databases">
        <title>Aeromicrobium sp. nov., isolated from a maize field.</title>
        <authorList>
            <person name="Lin S.-Y."/>
            <person name="Tsai C.-F."/>
            <person name="Young C.-C."/>
        </authorList>
    </citation>
    <scope>NUCLEOTIDE SEQUENCE [LARGE SCALE GENOMIC DNA]</scope>
    <source>
        <strain evidence="3 4">CC-CFT486</strain>
    </source>
</reference>
<evidence type="ECO:0000313" key="3">
    <source>
        <dbReference type="EMBL" id="TXL57323.1"/>
    </source>
</evidence>
<dbReference type="AlphaFoldDB" id="A0A5C8NEL9"/>
<dbReference type="InterPro" id="IPR050697">
    <property type="entry name" value="Adenylyl/Guanylyl_Cyclase_3/4"/>
</dbReference>
<dbReference type="RefSeq" id="WP_147687591.1">
    <property type="nucleotide sequence ID" value="NZ_VDUX01000008.1"/>
</dbReference>
<dbReference type="GO" id="GO:0004016">
    <property type="term" value="F:adenylate cyclase activity"/>
    <property type="evidence" value="ECO:0007669"/>
    <property type="project" value="UniProtKB-ARBA"/>
</dbReference>
<dbReference type="InterPro" id="IPR029787">
    <property type="entry name" value="Nucleotide_cyclase"/>
</dbReference>
<dbReference type="PANTHER" id="PTHR43081">
    <property type="entry name" value="ADENYLATE CYCLASE, TERMINAL-DIFFERENTIATION SPECIFIC-RELATED"/>
    <property type="match status" value="1"/>
</dbReference>
<evidence type="ECO:0000256" key="1">
    <source>
        <dbReference type="ARBA" id="ARBA00005381"/>
    </source>
</evidence>
<evidence type="ECO:0000313" key="4">
    <source>
        <dbReference type="Proteomes" id="UP000321571"/>
    </source>
</evidence>
<proteinExistence type="inferred from homology"/>
<dbReference type="OrthoDB" id="310836at2"/>
<organism evidence="3 4">
    <name type="scientific">Aeromicrobium terrae</name>
    <dbReference type="NCBI Taxonomy" id="2498846"/>
    <lineage>
        <taxon>Bacteria</taxon>
        <taxon>Bacillati</taxon>
        <taxon>Actinomycetota</taxon>
        <taxon>Actinomycetes</taxon>
        <taxon>Propionibacteriales</taxon>
        <taxon>Nocardioidaceae</taxon>
        <taxon>Aeromicrobium</taxon>
    </lineage>
</organism>
<sequence length="338" mass="36192">MNPSEPRQQLREELARLILGGETRLTGDEVLTKGGLSREHGDRLWRALGFPDTGSSPAYGETDVEAIEIVAAALEEGLLDEATIFRMTRALGQTMSRLADWQMGTLVEQVESHVEEGRAGGRLEAAVMLAQQAEPGFERLMIYAWRRHLAAAATRMEALGAADAELLSTTMSVGFADLSRFTSLSNQLDDASLGALVESFESQCTDVVTAHGGRVIKALGDSILFVNPDPRAATVTALEMVSSVGSHGELPAIRAGLATGSVLSRLGDVFGPPVNLASRLSHVARSNRVLIDDDTASALDPDEFECRPLPPRPLRGFGNVSPITVSVRTGFRSSRLNS</sequence>
<feature type="domain" description="Guanylate cyclase" evidence="2">
    <location>
        <begin position="172"/>
        <end position="281"/>
    </location>
</feature>
<keyword evidence="4" id="KW-1185">Reference proteome</keyword>
<dbReference type="SMART" id="SM00044">
    <property type="entry name" value="CYCc"/>
    <property type="match status" value="1"/>
</dbReference>
<protein>
    <submittedName>
        <fullName evidence="3">Adenylate/guanylate cyclase domain-containing protein</fullName>
    </submittedName>
</protein>
<dbReference type="PROSITE" id="PS50125">
    <property type="entry name" value="GUANYLATE_CYCLASE_2"/>
    <property type="match status" value="1"/>
</dbReference>
<accession>A0A5C8NEL9</accession>
<gene>
    <name evidence="3" type="ORF">FHP06_14905</name>
</gene>
<dbReference type="GO" id="GO:0009190">
    <property type="term" value="P:cyclic nucleotide biosynthetic process"/>
    <property type="evidence" value="ECO:0007669"/>
    <property type="project" value="InterPro"/>
</dbReference>
<dbReference type="CDD" id="cd07302">
    <property type="entry name" value="CHD"/>
    <property type="match status" value="1"/>
</dbReference>
<dbReference type="Gene3D" id="3.30.70.1230">
    <property type="entry name" value="Nucleotide cyclase"/>
    <property type="match status" value="1"/>
</dbReference>
<comment type="similarity">
    <text evidence="1">Belongs to the adenylyl cyclase class-3 family.</text>
</comment>